<evidence type="ECO:0000256" key="16">
    <source>
        <dbReference type="ARBA" id="ARBA00023004"/>
    </source>
</evidence>
<dbReference type="PROSITE" id="PS51007">
    <property type="entry name" value="CYTC"/>
    <property type="match status" value="2"/>
</dbReference>
<name>A0ABT3THV2_9GAMM</name>
<evidence type="ECO:0000256" key="7">
    <source>
        <dbReference type="ARBA" id="ARBA00022617"/>
    </source>
</evidence>
<keyword evidence="10 19" id="KW-0479">Metal-binding</keyword>
<comment type="subcellular location">
    <subcellularLocation>
        <location evidence="1 19">Cell inner membrane</location>
    </subcellularLocation>
</comment>
<evidence type="ECO:0000256" key="5">
    <source>
        <dbReference type="ARBA" id="ARBA00022475"/>
    </source>
</evidence>
<keyword evidence="11" id="KW-0677">Repeat</keyword>
<evidence type="ECO:0000313" key="22">
    <source>
        <dbReference type="EMBL" id="MCX2981873.1"/>
    </source>
</evidence>
<keyword evidence="9 20" id="KW-0812">Transmembrane</keyword>
<gene>
    <name evidence="22" type="primary">ccoP</name>
    <name evidence="22" type="ORF">EYC98_13500</name>
</gene>
<keyword evidence="17 19" id="KW-0406">Ion transport</keyword>
<comment type="pathway">
    <text evidence="2 19">Energy metabolism; oxidative phosphorylation.</text>
</comment>
<dbReference type="Gene3D" id="1.10.760.10">
    <property type="entry name" value="Cytochrome c-like domain"/>
    <property type="match status" value="2"/>
</dbReference>
<keyword evidence="6 19" id="KW-0997">Cell inner membrane</keyword>
<keyword evidence="15 19" id="KW-0560">Oxidoreductase</keyword>
<evidence type="ECO:0000256" key="15">
    <source>
        <dbReference type="ARBA" id="ARBA00023002"/>
    </source>
</evidence>
<dbReference type="Pfam" id="PF14715">
    <property type="entry name" value="FixP_N"/>
    <property type="match status" value="1"/>
</dbReference>
<feature type="domain" description="Cytochrome c" evidence="21">
    <location>
        <begin position="124"/>
        <end position="203"/>
    </location>
</feature>
<evidence type="ECO:0000256" key="13">
    <source>
        <dbReference type="ARBA" id="ARBA00022982"/>
    </source>
</evidence>
<proteinExistence type="inferred from homology"/>
<evidence type="ECO:0000256" key="10">
    <source>
        <dbReference type="ARBA" id="ARBA00022723"/>
    </source>
</evidence>
<evidence type="ECO:0000259" key="21">
    <source>
        <dbReference type="PROSITE" id="PS51007"/>
    </source>
</evidence>
<comment type="cofactor">
    <cofactor evidence="19">
        <name>heme c</name>
        <dbReference type="ChEBI" id="CHEBI:61717"/>
    </cofactor>
    <text evidence="19">Binds 2 heme C groups per subunit.</text>
</comment>
<dbReference type="PANTHER" id="PTHR33751:SF1">
    <property type="entry name" value="CBB3-TYPE CYTOCHROME C OXIDASE SUBUNIT FIXP"/>
    <property type="match status" value="1"/>
</dbReference>
<keyword evidence="12 19" id="KW-0375">Hydrogen ion transport</keyword>
<evidence type="ECO:0000256" key="4">
    <source>
        <dbReference type="ARBA" id="ARBA00022448"/>
    </source>
</evidence>
<comment type="similarity">
    <text evidence="3 19">Belongs to the CcoP / FixP family.</text>
</comment>
<evidence type="ECO:0000256" key="11">
    <source>
        <dbReference type="ARBA" id="ARBA00022737"/>
    </source>
</evidence>
<accession>A0ABT3THV2</accession>
<evidence type="ECO:0000256" key="12">
    <source>
        <dbReference type="ARBA" id="ARBA00022781"/>
    </source>
</evidence>
<evidence type="ECO:0000256" key="14">
    <source>
        <dbReference type="ARBA" id="ARBA00022989"/>
    </source>
</evidence>
<dbReference type="Proteomes" id="UP001143362">
    <property type="component" value="Unassembled WGS sequence"/>
</dbReference>
<evidence type="ECO:0000256" key="1">
    <source>
        <dbReference type="ARBA" id="ARBA00004533"/>
    </source>
</evidence>
<evidence type="ECO:0000256" key="20">
    <source>
        <dbReference type="SAM" id="Phobius"/>
    </source>
</evidence>
<keyword evidence="13 19" id="KW-0249">Electron transport</keyword>
<dbReference type="EMBL" id="SHNN01000002">
    <property type="protein sequence ID" value="MCX2981873.1"/>
    <property type="molecule type" value="Genomic_DNA"/>
</dbReference>
<evidence type="ECO:0000256" key="17">
    <source>
        <dbReference type="ARBA" id="ARBA00023065"/>
    </source>
</evidence>
<evidence type="ECO:0000256" key="8">
    <source>
        <dbReference type="ARBA" id="ARBA00022660"/>
    </source>
</evidence>
<dbReference type="InterPro" id="IPR032858">
    <property type="entry name" value="CcoP_N"/>
</dbReference>
<feature type="domain" description="Cytochrome c" evidence="21">
    <location>
        <begin position="210"/>
        <end position="291"/>
    </location>
</feature>
<keyword evidence="16 19" id="KW-0408">Iron</keyword>
<evidence type="ECO:0000256" key="18">
    <source>
        <dbReference type="ARBA" id="ARBA00023136"/>
    </source>
</evidence>
<dbReference type="InterPro" id="IPR038414">
    <property type="entry name" value="CcoP_N_sf"/>
</dbReference>
<dbReference type="InterPro" id="IPR004678">
    <property type="entry name" value="Cyt_c_oxidase_cbb3_su3"/>
</dbReference>
<reference evidence="22" key="1">
    <citation type="submission" date="2019-02" db="EMBL/GenBank/DDBJ databases">
        <authorList>
            <person name="Li S.-H."/>
        </authorList>
    </citation>
    <scope>NUCLEOTIDE SEQUENCE</scope>
    <source>
        <strain evidence="22">IMCC14734</strain>
    </source>
</reference>
<keyword evidence="7 19" id="KW-0349">Heme</keyword>
<dbReference type="Pfam" id="PF13442">
    <property type="entry name" value="Cytochrome_CBB3"/>
    <property type="match status" value="2"/>
</dbReference>
<keyword evidence="23" id="KW-1185">Reference proteome</keyword>
<dbReference type="InterPro" id="IPR050597">
    <property type="entry name" value="Cytochrome_c_Oxidase_Subunit"/>
</dbReference>
<dbReference type="SUPFAM" id="SSF46626">
    <property type="entry name" value="Cytochrome c"/>
    <property type="match status" value="2"/>
</dbReference>
<evidence type="ECO:0000313" key="23">
    <source>
        <dbReference type="Proteomes" id="UP001143362"/>
    </source>
</evidence>
<dbReference type="Gene3D" id="6.10.280.130">
    <property type="match status" value="1"/>
</dbReference>
<evidence type="ECO:0000256" key="6">
    <source>
        <dbReference type="ARBA" id="ARBA00022519"/>
    </source>
</evidence>
<dbReference type="InterPro" id="IPR008168">
    <property type="entry name" value="Cyt_C_IC"/>
</dbReference>
<keyword evidence="5 19" id="KW-1003">Cell membrane</keyword>
<evidence type="ECO:0000256" key="2">
    <source>
        <dbReference type="ARBA" id="ARBA00004673"/>
    </source>
</evidence>
<dbReference type="PRINTS" id="PR00605">
    <property type="entry name" value="CYTCHROMECIC"/>
</dbReference>
<keyword evidence="8 19" id="KW-0679">Respiratory chain</keyword>
<comment type="subunit">
    <text evidence="19">Component of the cbb3-type cytochrome c oxidase.</text>
</comment>
<dbReference type="NCBIfam" id="TIGR00782">
    <property type="entry name" value="ccoP"/>
    <property type="match status" value="1"/>
</dbReference>
<keyword evidence="4 19" id="KW-0813">Transport</keyword>
<keyword evidence="18 19" id="KW-0472">Membrane</keyword>
<comment type="function">
    <text evidence="19">C-type cytochrome. Part of the cbb3-type cytochrome c oxidase complex.</text>
</comment>
<dbReference type="InterPro" id="IPR036909">
    <property type="entry name" value="Cyt_c-like_dom_sf"/>
</dbReference>
<feature type="transmembrane region" description="Helical" evidence="20">
    <location>
        <begin position="55"/>
        <end position="74"/>
    </location>
</feature>
<dbReference type="PIRSF" id="PIRSF000006">
    <property type="entry name" value="Cbb3-Cox_fixP"/>
    <property type="match status" value="1"/>
</dbReference>
<protein>
    <recommendedName>
        <fullName evidence="19">Cbb3-type cytochrome c oxidase subunit</fullName>
    </recommendedName>
</protein>
<comment type="caution">
    <text evidence="22">The sequence shown here is derived from an EMBL/GenBank/DDBJ whole genome shotgun (WGS) entry which is preliminary data.</text>
</comment>
<evidence type="ECO:0000256" key="19">
    <source>
        <dbReference type="PIRNR" id="PIRNR000006"/>
    </source>
</evidence>
<keyword evidence="14 20" id="KW-1133">Transmembrane helix</keyword>
<feature type="transmembrane region" description="Helical" evidence="20">
    <location>
        <begin position="7"/>
        <end position="25"/>
    </location>
</feature>
<evidence type="ECO:0000256" key="9">
    <source>
        <dbReference type="ARBA" id="ARBA00022692"/>
    </source>
</evidence>
<evidence type="ECO:0000256" key="3">
    <source>
        <dbReference type="ARBA" id="ARBA00006113"/>
    </source>
</evidence>
<dbReference type="InterPro" id="IPR009056">
    <property type="entry name" value="Cyt_c-like_dom"/>
</dbReference>
<organism evidence="22 23">
    <name type="scientific">Candidatus Litorirhabdus singularis</name>
    <dbReference type="NCBI Taxonomy" id="2518993"/>
    <lineage>
        <taxon>Bacteria</taxon>
        <taxon>Pseudomonadati</taxon>
        <taxon>Pseudomonadota</taxon>
        <taxon>Gammaproteobacteria</taxon>
        <taxon>Cellvibrionales</taxon>
        <taxon>Halieaceae</taxon>
        <taxon>Candidatus Litorirhabdus</taxon>
    </lineage>
</organism>
<sequence length="295" mass="32074">MSSFWSAWIIVLTVVSLAGILWILLANRTAGEQETDRTTGHAADGIEEYDNPLPYWWFLMFLFTIIFGVGYLIAYPGMGNFKGLLGWTQIGQWEKEVAAADERFSGERFAYLAMPIEEVAAVPAAMKMGQRMFANNCASCHGADGKGSYGFPNLTDNDWLYGGEPDAIVATLVHGRKAAMPAWGDVLGDEGVRNVTAYTLSLSGRNVDAEHAAAGKTQYDMFCVACHMPSGEGNPLFGAPNLANGIWLYGGDSMQVSHSIRAGRNGEMPAFADLISEDKIHIISAYVYSLSRSTD</sequence>
<dbReference type="PANTHER" id="PTHR33751">
    <property type="entry name" value="CBB3-TYPE CYTOCHROME C OXIDASE SUBUNIT FIXP"/>
    <property type="match status" value="1"/>
</dbReference>